<feature type="region of interest" description="Disordered" evidence="2">
    <location>
        <begin position="35"/>
        <end position="89"/>
    </location>
</feature>
<feature type="compositionally biased region" description="Polar residues" evidence="2">
    <location>
        <begin position="35"/>
        <end position="47"/>
    </location>
</feature>
<evidence type="ECO:0000256" key="1">
    <source>
        <dbReference type="SAM" id="Coils"/>
    </source>
</evidence>
<evidence type="ECO:0000256" key="2">
    <source>
        <dbReference type="SAM" id="MobiDB-lite"/>
    </source>
</evidence>
<organism evidence="3 4">
    <name type="scientific">Gigaspora margarita</name>
    <dbReference type="NCBI Taxonomy" id="4874"/>
    <lineage>
        <taxon>Eukaryota</taxon>
        <taxon>Fungi</taxon>
        <taxon>Fungi incertae sedis</taxon>
        <taxon>Mucoromycota</taxon>
        <taxon>Glomeromycotina</taxon>
        <taxon>Glomeromycetes</taxon>
        <taxon>Diversisporales</taxon>
        <taxon>Gigasporaceae</taxon>
        <taxon>Gigaspora</taxon>
    </lineage>
</organism>
<dbReference type="OrthoDB" id="2490831at2759"/>
<dbReference type="EMBL" id="WTPW01000424">
    <property type="protein sequence ID" value="KAF0512516.1"/>
    <property type="molecule type" value="Genomic_DNA"/>
</dbReference>
<accession>A0A8H4AM83</accession>
<name>A0A8H4AM83_GIGMA</name>
<feature type="compositionally biased region" description="Low complexity" evidence="2">
    <location>
        <begin position="71"/>
        <end position="89"/>
    </location>
</feature>
<dbReference type="AlphaFoldDB" id="A0A8H4AM83"/>
<reference evidence="3 4" key="1">
    <citation type="journal article" date="2019" name="Environ. Microbiol.">
        <title>At the nexus of three kingdoms: the genome of the mycorrhizal fungus Gigaspora margarita provides insights into plant, endobacterial and fungal interactions.</title>
        <authorList>
            <person name="Venice F."/>
            <person name="Ghignone S."/>
            <person name="Salvioli di Fossalunga A."/>
            <person name="Amselem J."/>
            <person name="Novero M."/>
            <person name="Xianan X."/>
            <person name="Sedzielewska Toro K."/>
            <person name="Morin E."/>
            <person name="Lipzen A."/>
            <person name="Grigoriev I.V."/>
            <person name="Henrissat B."/>
            <person name="Martin F.M."/>
            <person name="Bonfante P."/>
        </authorList>
    </citation>
    <scope>NUCLEOTIDE SEQUENCE [LARGE SCALE GENOMIC DNA]</scope>
    <source>
        <strain evidence="3 4">BEG34</strain>
    </source>
</reference>
<evidence type="ECO:0000313" key="4">
    <source>
        <dbReference type="Proteomes" id="UP000439903"/>
    </source>
</evidence>
<sequence>MQQSKNLIKKPLVVIKPLTKNSLPLFETLPLTRLHQTGTSTTPNSPVRSALHSPIRSLPHTPARSSPLARPSTPVHSTTSSKKSTFSHPTSPIIISSSKLTSALSNLKQKYLSFRLPESMYTEKQQNIQRQKSFEELEAENESLHEEIAQLRRRISNLEAENKQVKEEIKALVIINEGLGKELDLQFKTAGLMISESKKSENKDELSDDNDSKSSLEIQLSQLSTERSFDLKAARNEMKILLKMILRKF</sequence>
<comment type="caution">
    <text evidence="3">The sequence shown here is derived from an EMBL/GenBank/DDBJ whole genome shotgun (WGS) entry which is preliminary data.</text>
</comment>
<protein>
    <submittedName>
        <fullName evidence="3">Uncharacterized protein</fullName>
    </submittedName>
</protein>
<keyword evidence="4" id="KW-1185">Reference proteome</keyword>
<keyword evidence="1" id="KW-0175">Coiled coil</keyword>
<gene>
    <name evidence="3" type="ORF">F8M41_017986</name>
</gene>
<evidence type="ECO:0000313" key="3">
    <source>
        <dbReference type="EMBL" id="KAF0512516.1"/>
    </source>
</evidence>
<feature type="coiled-coil region" evidence="1">
    <location>
        <begin position="127"/>
        <end position="175"/>
    </location>
</feature>
<proteinExistence type="predicted"/>
<dbReference type="Proteomes" id="UP000439903">
    <property type="component" value="Unassembled WGS sequence"/>
</dbReference>